<dbReference type="Proteomes" id="UP000006911">
    <property type="component" value="Unassembled WGS sequence"/>
</dbReference>
<dbReference type="HOGENOM" id="CLU_2185864_0_0_1"/>
<dbReference type="SUPFAM" id="SSF48403">
    <property type="entry name" value="Ankyrin repeat"/>
    <property type="match status" value="1"/>
</dbReference>
<dbReference type="InParanoid" id="D5GJ37"/>
<evidence type="ECO:0000313" key="1">
    <source>
        <dbReference type="EMBL" id="CAZ84530.1"/>
    </source>
</evidence>
<dbReference type="GeneID" id="9181871"/>
<sequence>MRWMAIGNPLVNNTTNHTAPGTPLRRGHGRPIVLAKLLPDGGAQTGSRGRHGGILLFAVVRYRDTGVAKRLVEHGADISTSDGRGISITTFLAGQPIAIGSLCGSLGTP</sequence>
<proteinExistence type="predicted"/>
<dbReference type="KEGG" id="tml:GSTUM_00008823001"/>
<reference evidence="1 2" key="1">
    <citation type="journal article" date="2010" name="Nature">
        <title>Perigord black truffle genome uncovers evolutionary origins and mechanisms of symbiosis.</title>
        <authorList>
            <person name="Martin F."/>
            <person name="Kohler A."/>
            <person name="Murat C."/>
            <person name="Balestrini R."/>
            <person name="Coutinho P.M."/>
            <person name="Jaillon O."/>
            <person name="Montanini B."/>
            <person name="Morin E."/>
            <person name="Noel B."/>
            <person name="Percudani R."/>
            <person name="Porcel B."/>
            <person name="Rubini A."/>
            <person name="Amicucci A."/>
            <person name="Amselem J."/>
            <person name="Anthouard V."/>
            <person name="Arcioni S."/>
            <person name="Artiguenave F."/>
            <person name="Aury J.M."/>
            <person name="Ballario P."/>
            <person name="Bolchi A."/>
            <person name="Brenna A."/>
            <person name="Brun A."/>
            <person name="Buee M."/>
            <person name="Cantarel B."/>
            <person name="Chevalier G."/>
            <person name="Couloux A."/>
            <person name="Da Silva C."/>
            <person name="Denoeud F."/>
            <person name="Duplessis S."/>
            <person name="Ghignone S."/>
            <person name="Hilselberger B."/>
            <person name="Iotti M."/>
            <person name="Marcais B."/>
            <person name="Mello A."/>
            <person name="Miranda M."/>
            <person name="Pacioni G."/>
            <person name="Quesneville H."/>
            <person name="Riccioni C."/>
            <person name="Ruotolo R."/>
            <person name="Splivallo R."/>
            <person name="Stocchi V."/>
            <person name="Tisserant E."/>
            <person name="Viscomi A.R."/>
            <person name="Zambonelli A."/>
            <person name="Zampieri E."/>
            <person name="Henrissat B."/>
            <person name="Lebrun M.H."/>
            <person name="Paolocci F."/>
            <person name="Bonfante P."/>
            <person name="Ottonello S."/>
            <person name="Wincker P."/>
        </authorList>
    </citation>
    <scope>NUCLEOTIDE SEQUENCE [LARGE SCALE GENOMIC DNA]</scope>
    <source>
        <strain evidence="1 2">Mel28</strain>
    </source>
</reference>
<dbReference type="InterPro" id="IPR036770">
    <property type="entry name" value="Ankyrin_rpt-contain_sf"/>
</dbReference>
<evidence type="ECO:0000313" key="2">
    <source>
        <dbReference type="Proteomes" id="UP000006911"/>
    </source>
</evidence>
<protein>
    <submittedName>
        <fullName evidence="1">(Perigord truffle) hypothetical protein</fullName>
    </submittedName>
</protein>
<accession>D5GJ37</accession>
<dbReference type="AlphaFoldDB" id="D5GJ37"/>
<gene>
    <name evidence="1" type="ORF">GSTUM_00008823001</name>
</gene>
<dbReference type="Gene3D" id="1.25.40.20">
    <property type="entry name" value="Ankyrin repeat-containing domain"/>
    <property type="match status" value="1"/>
</dbReference>
<organism evidence="1 2">
    <name type="scientific">Tuber melanosporum (strain Mel28)</name>
    <name type="common">Perigord black truffle</name>
    <dbReference type="NCBI Taxonomy" id="656061"/>
    <lineage>
        <taxon>Eukaryota</taxon>
        <taxon>Fungi</taxon>
        <taxon>Dikarya</taxon>
        <taxon>Ascomycota</taxon>
        <taxon>Pezizomycotina</taxon>
        <taxon>Pezizomycetes</taxon>
        <taxon>Pezizales</taxon>
        <taxon>Tuberaceae</taxon>
        <taxon>Tuber</taxon>
    </lineage>
</organism>
<name>D5GJ37_TUBMM</name>
<dbReference type="RefSeq" id="XP_002840339.1">
    <property type="nucleotide sequence ID" value="XM_002840293.1"/>
</dbReference>
<dbReference type="EMBL" id="FN430329">
    <property type="protein sequence ID" value="CAZ84530.1"/>
    <property type="molecule type" value="Genomic_DNA"/>
</dbReference>
<keyword evidence="2" id="KW-1185">Reference proteome</keyword>